<dbReference type="SUPFAM" id="SSF58087">
    <property type="entry name" value="Variant surface glycoprotein (N-terminal domain)"/>
    <property type="match status" value="1"/>
</dbReference>
<feature type="compositionally biased region" description="Basic and acidic residues" evidence="1">
    <location>
        <begin position="438"/>
        <end position="466"/>
    </location>
</feature>
<feature type="non-terminal residue" evidence="2">
    <location>
        <position position="1"/>
    </location>
</feature>
<dbReference type="EMBL" id="KC611794">
    <property type="protein sequence ID" value="AGH59225.1"/>
    <property type="molecule type" value="Genomic_DNA"/>
</dbReference>
<feature type="region of interest" description="Disordered" evidence="1">
    <location>
        <begin position="433"/>
        <end position="466"/>
    </location>
</feature>
<name>M4T8N4_9TRYP</name>
<organism evidence="2">
    <name type="scientific">Trypanosoma brucei</name>
    <dbReference type="NCBI Taxonomy" id="5691"/>
    <lineage>
        <taxon>Eukaryota</taxon>
        <taxon>Discoba</taxon>
        <taxon>Euglenozoa</taxon>
        <taxon>Kinetoplastea</taxon>
        <taxon>Metakinetoplastina</taxon>
        <taxon>Trypanosomatida</taxon>
        <taxon>Trypanosomatidae</taxon>
        <taxon>Trypanosoma</taxon>
    </lineage>
</organism>
<reference evidence="2" key="1">
    <citation type="submission" date="2013-02" db="EMBL/GenBank/DDBJ databases">
        <authorList>
            <person name="Cross G.A.M."/>
            <person name="Kim H.-S."/>
            <person name="Wickstead B."/>
        </authorList>
    </citation>
    <scope>NUCLEOTIDE SEQUENCE</scope>
    <source>
        <strain evidence="2">Lister 427</strain>
    </source>
</reference>
<evidence type="ECO:0000256" key="1">
    <source>
        <dbReference type="SAM" id="MobiDB-lite"/>
    </source>
</evidence>
<dbReference type="AlphaFoldDB" id="M4T8N4"/>
<dbReference type="VEuPathDB" id="TriTrypDB:Tb427_000032600"/>
<accession>M4T8N4</accession>
<proteinExistence type="predicted"/>
<reference evidence="2" key="2">
    <citation type="journal article" date="2014" name="Mol. Biochem. Parasitol.">
        <title>Capturing the variant surface glycoprotein repertoire (the VSGnome) of Trypanosoma brucei Lister 427.</title>
        <authorList>
            <person name="Cross G.A."/>
            <person name="Kim H.S."/>
            <person name="Wickstead B."/>
        </authorList>
    </citation>
    <scope>NUCLEOTIDE SEQUENCE</scope>
    <source>
        <strain evidence="2">Lister 427</strain>
    </source>
</reference>
<protein>
    <submittedName>
        <fullName evidence="2">Variant surface glycoprotein 3181</fullName>
    </submittedName>
</protein>
<evidence type="ECO:0000313" key="2">
    <source>
        <dbReference type="EMBL" id="AGH59225.1"/>
    </source>
</evidence>
<sequence>EATKNEANCSFRTASFHDGLFYSSAEIPFGFKNGLQNGIPLRTQGNKYKNVLRYDPKSGSKTARSQFKSTNKATCRKQRRSPEMAINLAPLLATAASKLQEQLQESQTSSGEILMQLQHFSAMRAQYYAISNLSTTTTAPATISGDSTSYETSPVTGPTWVTITTTDCPGLDTEDTAEVTAEVTAATLSKKQGLAETTLHYHGQLACYRTNEGSRRQAIAASNKIGVKITVDEKDPGTDETPLAGGVFKRFGKNKVFPGNITPAISDNNITSLTAAAASTLENLQDLTKIASYKQDALFQRLVAIINFMVPPDSKLTGDLERQVTSEINTTYGKTDEEFQDKIWKPLDEQDSNYYSSSGVKSEKIKSLTSAEQTAGAIAWGLINKISAKQSLSTGNLANKKDVSTVCKNHVTKNDCTGETGCEFDETKTPKCFPKPSETIEEKKEEKEGKTDSKCTGKEQKECTNG</sequence>